<keyword evidence="18" id="KW-1185">Reference proteome</keyword>
<evidence type="ECO:0000313" key="17">
    <source>
        <dbReference type="Ensembl" id="ENSLLEP00000041193.1"/>
    </source>
</evidence>
<reference evidence="17" key="2">
    <citation type="submission" date="2025-09" db="UniProtKB">
        <authorList>
            <consortium name="Ensembl"/>
        </authorList>
    </citation>
    <scope>IDENTIFICATION</scope>
</reference>
<keyword evidence="4 15" id="KW-0158">Chromosome</keyword>
<keyword evidence="11 15" id="KW-0539">Nucleus</keyword>
<evidence type="ECO:0000256" key="10">
    <source>
        <dbReference type="ARBA" id="ARBA00022918"/>
    </source>
</evidence>
<organism evidence="17 18">
    <name type="scientific">Leptobrachium leishanense</name>
    <name type="common">Leishan spiny toad</name>
    <dbReference type="NCBI Taxonomy" id="445787"/>
    <lineage>
        <taxon>Eukaryota</taxon>
        <taxon>Metazoa</taxon>
        <taxon>Chordata</taxon>
        <taxon>Craniata</taxon>
        <taxon>Vertebrata</taxon>
        <taxon>Euteleostomi</taxon>
        <taxon>Amphibia</taxon>
        <taxon>Batrachia</taxon>
        <taxon>Anura</taxon>
        <taxon>Pelobatoidea</taxon>
        <taxon>Megophryidae</taxon>
        <taxon>Leptobrachium</taxon>
    </lineage>
</organism>
<keyword evidence="5 15" id="KW-0808">Transferase</keyword>
<comment type="function">
    <text evidence="15">Telomerase is a ribonucleoprotein enzyme essential for the replication of chromosome termini in most eukaryotes. It elongates telomeres. It is a reverse transcriptase that adds simple sequence repeats to chromosome ends by copying a template sequence within the RNA component of the enzyme.</text>
</comment>
<evidence type="ECO:0000256" key="5">
    <source>
        <dbReference type="ARBA" id="ARBA00022679"/>
    </source>
</evidence>
<reference evidence="17" key="1">
    <citation type="submission" date="2025-08" db="UniProtKB">
        <authorList>
            <consortium name="Ensembl"/>
        </authorList>
    </citation>
    <scope>IDENTIFICATION</scope>
</reference>
<sequence>MKHKGSMFDPLRILKALYKEVYDIASYVNMLQTEYSCNIAMFQDGDPKTFGTFLSHLLVCIQKDGKPLHSHPSFVQFSSQREIVARVIQRICEKKKRNVLSFGYGLIDENSLSHVKYASNICNFSPNQTTATVSTSILWETLLTRLGDDVMMHLLENCSLFVMVPPSCCYQVSGQPIYNLSKDDKCFPLRIKQRYPMTLNNIFHEVRRKALNFRNKFFKRNCWKTKLLNKYKDLKKGRVIHKNQQTHPNKTNSLEMTTQRRQTKRQRMDTCPVSNKRMKILHNENTMNSLFVKQDLKTEALNEEYLPHLKTDSFDGCSNFPIAVMQESYQQEPGKKLNDCNVIKKCSGGNGDKDVPSQVQSLKPVSTPESKVSLSKILIDFSTLLYCSKVYKGGFPDTFLLNKLERTSSGIQKLIQAIFISSNLFKSCYDHQYPDERSLKKLPKRYWQIRDVFRELIENHKKCPYMALLNKHCPRFTSVFSHQKKDLTVKAFSEFGTKQSYSNTMANTIPFTSKQDFNNELMESGNFTSVSQRTITETCESLYEPLKETKIIKDEFCLLTLLKQHSSVWQVYMFVRVCLQKVVPGTLWGSSRNKRCFLRNVKNLIYSVKYDKISLSELMRKIRVEDCSWIRLKSTRFVSVSEHVLREQNLSKFIYWLMNTYVAQLLKSFFYITETLFQKNKLFFFRKELWKRIQNIGLRKHFENVQLRLMSSQEMQDLEQQNSDYFISSLRFVPKSSGLRPIAKLCCMLGAQPSNECRNKKIQHFNSRVRNLFSVLNYERSKKSEIVGASVFGLDDIYKRWKKFVLEFQESKDKVKFYFVKADVKSAYDTIPHSKLKEVVSKLIQRSTEEHYCIRRYATVWMDSAGKMRKLFKQHVSTMNDFFPGINEFASHLQDCSIMRNTILVEQSLSLNENSEDLLSFLEQLICSHILRINNNYYMQCCGIPQGSILSSLLCSLCYGDMENCIFRGVEENGILMRFTDDFLLVTPHLEHAKLFLRMLTKGIPQYGCSLSPHKTAVNFPVDDVPEFSEVKTYPAHCLFPWCGLLFDTQTLEVYCDYSSYARTSIHSSLTFCHSNSAGNNMREKLIRILKLKCHHLFLDLKVNSQRTVYINVYKIFLLQAYRFHVCVLQLPFHQGIRSNPAFFLNVISEMAPCLYTLLKICNKDLTIGFKVASGSIPFEAVQWLSYHAFTTKLTVHKATYKCLLGPLKRCEAWLSGKLLHEKVHLLRAVTNGSLHKDFSTVLS</sequence>
<dbReference type="Ensembl" id="ENSLLET00000042850.1">
    <property type="protein sequence ID" value="ENSLLEP00000041193.1"/>
    <property type="gene ID" value="ENSLLEG00000026137.1"/>
</dbReference>
<feature type="domain" description="Reverse transcriptase" evidence="16">
    <location>
        <begin position="714"/>
        <end position="1047"/>
    </location>
</feature>
<dbReference type="GO" id="GO:0070034">
    <property type="term" value="F:telomerase RNA binding"/>
    <property type="evidence" value="ECO:0007669"/>
    <property type="project" value="TreeGrafter"/>
</dbReference>
<name>A0A8C5QQQ2_9ANUR</name>
<dbReference type="OrthoDB" id="289721at2759"/>
<evidence type="ECO:0000259" key="16">
    <source>
        <dbReference type="PROSITE" id="PS50878"/>
    </source>
</evidence>
<dbReference type="InterPro" id="IPR021891">
    <property type="entry name" value="Telomerase_RBD"/>
</dbReference>
<dbReference type="Pfam" id="PF12009">
    <property type="entry name" value="Telomerase_RBD"/>
    <property type="match status" value="1"/>
</dbReference>
<evidence type="ECO:0000256" key="11">
    <source>
        <dbReference type="ARBA" id="ARBA00023242"/>
    </source>
</evidence>
<keyword evidence="7 15" id="KW-0479">Metal-binding</keyword>
<accession>A0A8C5QQQ2</accession>
<dbReference type="Pfam" id="PF11474">
    <property type="entry name" value="TEN_TERT"/>
    <property type="match status" value="1"/>
</dbReference>
<evidence type="ECO:0000256" key="9">
    <source>
        <dbReference type="ARBA" id="ARBA00022895"/>
    </source>
</evidence>
<evidence type="ECO:0000256" key="1">
    <source>
        <dbReference type="ARBA" id="ARBA00008001"/>
    </source>
</evidence>
<evidence type="ECO:0000256" key="12">
    <source>
        <dbReference type="ARBA" id="ARBA00023274"/>
    </source>
</evidence>
<dbReference type="InterPro" id="IPR000477">
    <property type="entry name" value="RT_dom"/>
</dbReference>
<evidence type="ECO:0000256" key="4">
    <source>
        <dbReference type="ARBA" id="ARBA00022454"/>
    </source>
</evidence>
<dbReference type="Pfam" id="PF00078">
    <property type="entry name" value="RVT_1"/>
    <property type="match status" value="1"/>
</dbReference>
<keyword evidence="8 15" id="KW-0460">Magnesium</keyword>
<dbReference type="InterPro" id="IPR049915">
    <property type="entry name" value="TERT_TEN"/>
</dbReference>
<keyword evidence="10 15" id="KW-0695">RNA-directed DNA polymerase</keyword>
<dbReference type="PROSITE" id="PS50878">
    <property type="entry name" value="RT_POL"/>
    <property type="match status" value="1"/>
</dbReference>
<keyword evidence="9 15" id="KW-0779">Telomere</keyword>
<dbReference type="GO" id="GO:0007004">
    <property type="term" value="P:telomere maintenance via telomerase"/>
    <property type="evidence" value="ECO:0007669"/>
    <property type="project" value="TreeGrafter"/>
</dbReference>
<evidence type="ECO:0000313" key="18">
    <source>
        <dbReference type="Proteomes" id="UP000694569"/>
    </source>
</evidence>
<proteinExistence type="inferred from homology"/>
<dbReference type="Gene3D" id="1.10.357.90">
    <property type="match status" value="1"/>
</dbReference>
<dbReference type="Pfam" id="PF21399">
    <property type="entry name" value="TERT_C"/>
    <property type="match status" value="1"/>
</dbReference>
<comment type="subcellular location">
    <subcellularLocation>
        <location evidence="15">Nucleus</location>
    </subcellularLocation>
    <subcellularLocation>
        <location evidence="15">Chromosome</location>
        <location evidence="15">Telomere</location>
    </subcellularLocation>
</comment>
<evidence type="ECO:0000256" key="8">
    <source>
        <dbReference type="ARBA" id="ARBA00022842"/>
    </source>
</evidence>
<dbReference type="SUPFAM" id="SSF56672">
    <property type="entry name" value="DNA/RNA polymerases"/>
    <property type="match status" value="1"/>
</dbReference>
<comment type="similarity">
    <text evidence="1 15">Belongs to the reverse transcriptase family. Telomerase subfamily.</text>
</comment>
<dbReference type="PRINTS" id="PR01365">
    <property type="entry name" value="TELOMERASERT"/>
</dbReference>
<dbReference type="EC" id="2.7.7.49" evidence="2 15"/>
<dbReference type="GO" id="GO:0042162">
    <property type="term" value="F:telomeric DNA binding"/>
    <property type="evidence" value="ECO:0007669"/>
    <property type="project" value="TreeGrafter"/>
</dbReference>
<dbReference type="GeneTree" id="ENSGT00390000018531"/>
<dbReference type="FunFam" id="1.10.357.90:FF:000001">
    <property type="entry name" value="Telomerase reverse transcriptase"/>
    <property type="match status" value="1"/>
</dbReference>
<evidence type="ECO:0000256" key="15">
    <source>
        <dbReference type="RuleBase" id="RU365061"/>
    </source>
</evidence>
<evidence type="ECO:0000256" key="13">
    <source>
        <dbReference type="ARBA" id="ARBA00032044"/>
    </source>
</evidence>
<dbReference type="Gene3D" id="3.30.70.2630">
    <property type="match status" value="1"/>
</dbReference>
<dbReference type="GO" id="GO:0000333">
    <property type="term" value="C:telomerase catalytic core complex"/>
    <property type="evidence" value="ECO:0007669"/>
    <property type="project" value="TreeGrafter"/>
</dbReference>
<comment type="catalytic activity">
    <reaction evidence="14 15">
        <text>DNA(n) + a 2'-deoxyribonucleoside 5'-triphosphate = DNA(n+1) + diphosphate</text>
        <dbReference type="Rhea" id="RHEA:22508"/>
        <dbReference type="Rhea" id="RHEA-COMP:17339"/>
        <dbReference type="Rhea" id="RHEA-COMP:17340"/>
        <dbReference type="ChEBI" id="CHEBI:33019"/>
        <dbReference type="ChEBI" id="CHEBI:61560"/>
        <dbReference type="ChEBI" id="CHEBI:173112"/>
        <dbReference type="EC" id="2.7.7.49"/>
    </reaction>
</comment>
<evidence type="ECO:0000256" key="6">
    <source>
        <dbReference type="ARBA" id="ARBA00022695"/>
    </source>
</evidence>
<dbReference type="InterPro" id="IPR043502">
    <property type="entry name" value="DNA/RNA_pol_sf"/>
</dbReference>
<dbReference type="GO" id="GO:0000781">
    <property type="term" value="C:chromosome, telomeric region"/>
    <property type="evidence" value="ECO:0007669"/>
    <property type="project" value="UniProtKB-SubCell"/>
</dbReference>
<protein>
    <recommendedName>
        <fullName evidence="3 15">Telomerase reverse transcriptase</fullName>
        <ecNumber evidence="2 15">2.7.7.49</ecNumber>
    </recommendedName>
    <alternativeName>
        <fullName evidence="13 15">Telomerase catalytic subunit</fullName>
    </alternativeName>
</protein>
<dbReference type="GO" id="GO:0003720">
    <property type="term" value="F:telomerase activity"/>
    <property type="evidence" value="ECO:0007669"/>
    <property type="project" value="InterPro"/>
</dbReference>
<dbReference type="AlphaFoldDB" id="A0A8C5QQQ2"/>
<evidence type="ECO:0000256" key="7">
    <source>
        <dbReference type="ARBA" id="ARBA00022723"/>
    </source>
</evidence>
<keyword evidence="6 15" id="KW-0548">Nucleotidyltransferase</keyword>
<dbReference type="CDD" id="cd01648">
    <property type="entry name" value="TERT"/>
    <property type="match status" value="1"/>
</dbReference>
<evidence type="ECO:0000256" key="2">
    <source>
        <dbReference type="ARBA" id="ARBA00012493"/>
    </source>
</evidence>
<dbReference type="InterPro" id="IPR049139">
    <property type="entry name" value="TERT_C"/>
</dbReference>
<dbReference type="GO" id="GO:0046872">
    <property type="term" value="F:metal ion binding"/>
    <property type="evidence" value="ECO:0007669"/>
    <property type="project" value="UniProtKB-KW"/>
</dbReference>
<dbReference type="InterPro" id="IPR003545">
    <property type="entry name" value="Telomerase_RT"/>
</dbReference>
<dbReference type="PANTHER" id="PTHR12066">
    <property type="entry name" value="TELOMERASE REVERSE TRANSCRIPTASE"/>
    <property type="match status" value="1"/>
</dbReference>
<dbReference type="SMART" id="SM00975">
    <property type="entry name" value="Telomerase_RBD"/>
    <property type="match status" value="1"/>
</dbReference>
<evidence type="ECO:0000256" key="14">
    <source>
        <dbReference type="ARBA" id="ARBA00048173"/>
    </source>
</evidence>
<evidence type="ECO:0000256" key="3">
    <source>
        <dbReference type="ARBA" id="ARBA00016182"/>
    </source>
</evidence>
<dbReference type="PANTHER" id="PTHR12066:SF0">
    <property type="entry name" value="TELOMERASE REVERSE TRANSCRIPTASE"/>
    <property type="match status" value="1"/>
</dbReference>
<keyword evidence="12" id="KW-0687">Ribonucleoprotein</keyword>
<dbReference type="Gene3D" id="1.10.132.70">
    <property type="match status" value="1"/>
</dbReference>
<dbReference type="Proteomes" id="UP000694569">
    <property type="component" value="Unplaced"/>
</dbReference>